<feature type="transmembrane region" description="Helical" evidence="2">
    <location>
        <begin position="89"/>
        <end position="113"/>
    </location>
</feature>
<proteinExistence type="predicted"/>
<evidence type="ECO:0000256" key="1">
    <source>
        <dbReference type="SAM" id="MobiDB-lite"/>
    </source>
</evidence>
<protein>
    <recommendedName>
        <fullName evidence="3">EF-hand domain-containing protein</fullName>
    </recommendedName>
</protein>
<keyword evidence="2" id="KW-1133">Transmembrane helix</keyword>
<dbReference type="EMBL" id="LSYV01000107">
    <property type="protein sequence ID" value="KXZ42998.1"/>
    <property type="molecule type" value="Genomic_DNA"/>
</dbReference>
<dbReference type="InterPro" id="IPR018247">
    <property type="entry name" value="EF_Hand_1_Ca_BS"/>
</dbReference>
<name>A0A150FZJ4_GONPE</name>
<keyword evidence="2" id="KW-0812">Transmembrane</keyword>
<reference evidence="5" key="1">
    <citation type="journal article" date="2016" name="Nat. Commun.">
        <title>The Gonium pectorale genome demonstrates co-option of cell cycle regulation during the evolution of multicellularity.</title>
        <authorList>
            <person name="Hanschen E.R."/>
            <person name="Marriage T.N."/>
            <person name="Ferris P.J."/>
            <person name="Hamaji T."/>
            <person name="Toyoda A."/>
            <person name="Fujiyama A."/>
            <person name="Neme R."/>
            <person name="Noguchi H."/>
            <person name="Minakuchi Y."/>
            <person name="Suzuki M."/>
            <person name="Kawai-Toyooka H."/>
            <person name="Smith D.R."/>
            <person name="Sparks H."/>
            <person name="Anderson J."/>
            <person name="Bakaric R."/>
            <person name="Luria V."/>
            <person name="Karger A."/>
            <person name="Kirschner M.W."/>
            <person name="Durand P.M."/>
            <person name="Michod R.E."/>
            <person name="Nozaki H."/>
            <person name="Olson B.J."/>
        </authorList>
    </citation>
    <scope>NUCLEOTIDE SEQUENCE [LARGE SCALE GENOMIC DNA]</scope>
    <source>
        <strain evidence="5">NIES-2863</strain>
    </source>
</reference>
<evidence type="ECO:0000259" key="3">
    <source>
        <dbReference type="PROSITE" id="PS50222"/>
    </source>
</evidence>
<feature type="compositionally biased region" description="Gly residues" evidence="1">
    <location>
        <begin position="7"/>
        <end position="18"/>
    </location>
</feature>
<dbReference type="OrthoDB" id="528013at2759"/>
<dbReference type="PROSITE" id="PS00018">
    <property type="entry name" value="EF_HAND_1"/>
    <property type="match status" value="1"/>
</dbReference>
<dbReference type="Proteomes" id="UP000075714">
    <property type="component" value="Unassembled WGS sequence"/>
</dbReference>
<sequence length="646" mass="69781">MRCVNTGSGGDTSAGGGQKARPGGTTGITTTIKVKDILKQVGSQRRAANIGVLLSEVDRDKDGTVDIAELLNMLEGVVKSRRERRYMCIGLIALTVFAACTIGAIVGLTYAIVNALKDTEVAGGVMYVKGSTTEVVRTGNADFTVLDGLMVSRTALENATEGSKAATGSGDSATAASNVPAGGVLRTATFKGVPQPLSSRVSIQALMELRTLYIKGAGDVEVCLLVTGVARVPMAGSVWGNVVRIVTTAGTISLDDTAISFSDQVVNIFAEAGFRISRDRRMLLGFYEILGFFNFIEIYEPCVLPENTTLDRCVYVPPEETEGRRRRHRQLATRPYHRSMQDASTAATTLNATEDLAGVELLEGVRYMTHNETAIMWEGVSRTEYTYALAPLYRKVEVVRPSEGAGALVLKWQELVVREGFKEPPGRTSFCGSFELPATLLSERSALRKEGLVNFTYMGLDTIGGGPARHFKLTVRQPDNSSSASGSAVTVPYLTVNYWDTISDQKPLAFEFDHPAVGKITMYVTEFRTLAAADPEVDAAQFSQPEDEDCPDSPFVPLLSSPFTFRAQDAHWISHTPEIAETASSASGTEGRRLIELSAARQAEWVALHSNESTGLVEWPQWALDVYGGVKPAMLLSNGGRAWFLV</sequence>
<dbReference type="PROSITE" id="PS50222">
    <property type="entry name" value="EF_HAND_2"/>
    <property type="match status" value="1"/>
</dbReference>
<evidence type="ECO:0000313" key="4">
    <source>
        <dbReference type="EMBL" id="KXZ42998.1"/>
    </source>
</evidence>
<dbReference type="InterPro" id="IPR002048">
    <property type="entry name" value="EF_hand_dom"/>
</dbReference>
<accession>A0A150FZJ4</accession>
<feature type="region of interest" description="Disordered" evidence="1">
    <location>
        <begin position="1"/>
        <end position="27"/>
    </location>
</feature>
<organism evidence="4 5">
    <name type="scientific">Gonium pectorale</name>
    <name type="common">Green alga</name>
    <dbReference type="NCBI Taxonomy" id="33097"/>
    <lineage>
        <taxon>Eukaryota</taxon>
        <taxon>Viridiplantae</taxon>
        <taxon>Chlorophyta</taxon>
        <taxon>core chlorophytes</taxon>
        <taxon>Chlorophyceae</taxon>
        <taxon>CS clade</taxon>
        <taxon>Chlamydomonadales</taxon>
        <taxon>Volvocaceae</taxon>
        <taxon>Gonium</taxon>
    </lineage>
</organism>
<feature type="domain" description="EF-hand" evidence="3">
    <location>
        <begin position="45"/>
        <end position="80"/>
    </location>
</feature>
<comment type="caution">
    <text evidence="4">The sequence shown here is derived from an EMBL/GenBank/DDBJ whole genome shotgun (WGS) entry which is preliminary data.</text>
</comment>
<evidence type="ECO:0000256" key="2">
    <source>
        <dbReference type="SAM" id="Phobius"/>
    </source>
</evidence>
<dbReference type="GO" id="GO:0005509">
    <property type="term" value="F:calcium ion binding"/>
    <property type="evidence" value="ECO:0007669"/>
    <property type="project" value="InterPro"/>
</dbReference>
<dbReference type="AlphaFoldDB" id="A0A150FZJ4"/>
<gene>
    <name evidence="4" type="ORF">GPECTOR_107g142</name>
</gene>
<keyword evidence="2" id="KW-0472">Membrane</keyword>
<keyword evidence="5" id="KW-1185">Reference proteome</keyword>
<evidence type="ECO:0000313" key="5">
    <source>
        <dbReference type="Proteomes" id="UP000075714"/>
    </source>
</evidence>
<dbReference type="STRING" id="33097.A0A150FZJ4"/>